<dbReference type="KEGG" id="mmai:sS8_1863"/>
<dbReference type="SUPFAM" id="SSF53335">
    <property type="entry name" value="S-adenosyl-L-methionine-dependent methyltransferases"/>
    <property type="match status" value="1"/>
</dbReference>
<proteinExistence type="predicted"/>
<reference evidence="2 3" key="1">
    <citation type="submission" date="2016-12" db="EMBL/GenBank/DDBJ databases">
        <title>Genome sequencing of Methylocaldum marinum.</title>
        <authorList>
            <person name="Takeuchi M."/>
            <person name="Kamagata Y."/>
            <person name="Hiraoka S."/>
            <person name="Oshima K."/>
            <person name="Hattori M."/>
            <person name="Iwasaki W."/>
        </authorList>
    </citation>
    <scope>NUCLEOTIDE SEQUENCE [LARGE SCALE GENOMIC DNA]</scope>
    <source>
        <strain evidence="2 3">S8</strain>
    </source>
</reference>
<dbReference type="Pfam" id="PF05050">
    <property type="entry name" value="Methyltransf_21"/>
    <property type="match status" value="1"/>
</dbReference>
<dbReference type="GO" id="GO:0008168">
    <property type="term" value="F:methyltransferase activity"/>
    <property type="evidence" value="ECO:0007669"/>
    <property type="project" value="UniProtKB-KW"/>
</dbReference>
<dbReference type="Proteomes" id="UP000266313">
    <property type="component" value="Chromosome"/>
</dbReference>
<dbReference type="GO" id="GO:0032259">
    <property type="term" value="P:methylation"/>
    <property type="evidence" value="ECO:0007669"/>
    <property type="project" value="UniProtKB-KW"/>
</dbReference>
<keyword evidence="2" id="KW-0808">Transferase</keyword>
<dbReference type="InterPro" id="IPR052514">
    <property type="entry name" value="SAM-dependent_MTase"/>
</dbReference>
<keyword evidence="2" id="KW-0489">Methyltransferase</keyword>
<dbReference type="OrthoDB" id="663022at2"/>
<feature type="domain" description="Cyclic nucleotide-binding" evidence="1">
    <location>
        <begin position="97"/>
        <end position="181"/>
    </location>
</feature>
<dbReference type="PANTHER" id="PTHR34203:SF15">
    <property type="entry name" value="SLL1173 PROTEIN"/>
    <property type="match status" value="1"/>
</dbReference>
<dbReference type="PANTHER" id="PTHR34203">
    <property type="entry name" value="METHYLTRANSFERASE, FKBM FAMILY PROTEIN"/>
    <property type="match status" value="1"/>
</dbReference>
<gene>
    <name evidence="2" type="ORF">sS8_1863</name>
</gene>
<evidence type="ECO:0000259" key="1">
    <source>
        <dbReference type="PROSITE" id="PS50042"/>
    </source>
</evidence>
<protein>
    <submittedName>
        <fullName evidence="2">Methyltransferase FkbM family</fullName>
    </submittedName>
</protein>
<dbReference type="PROSITE" id="PS50042">
    <property type="entry name" value="CNMP_BINDING_3"/>
    <property type="match status" value="1"/>
</dbReference>
<dbReference type="InterPro" id="IPR000595">
    <property type="entry name" value="cNMP-bd_dom"/>
</dbReference>
<dbReference type="RefSeq" id="WP_119629364.1">
    <property type="nucleotide sequence ID" value="NZ_AP017928.1"/>
</dbReference>
<dbReference type="AlphaFoldDB" id="A0A250KQE5"/>
<organism evidence="2 3">
    <name type="scientific">Methylocaldum marinum</name>
    <dbReference type="NCBI Taxonomy" id="1432792"/>
    <lineage>
        <taxon>Bacteria</taxon>
        <taxon>Pseudomonadati</taxon>
        <taxon>Pseudomonadota</taxon>
        <taxon>Gammaproteobacteria</taxon>
        <taxon>Methylococcales</taxon>
        <taxon>Methylococcaceae</taxon>
        <taxon>Methylocaldum</taxon>
    </lineage>
</organism>
<dbReference type="InterPro" id="IPR006342">
    <property type="entry name" value="FkbM_mtfrase"/>
</dbReference>
<dbReference type="NCBIfam" id="TIGR01444">
    <property type="entry name" value="fkbM_fam"/>
    <property type="match status" value="1"/>
</dbReference>
<keyword evidence="3" id="KW-1185">Reference proteome</keyword>
<dbReference type="Gene3D" id="3.40.50.150">
    <property type="entry name" value="Vaccinia Virus protein VP39"/>
    <property type="match status" value="1"/>
</dbReference>
<name>A0A250KQE5_9GAMM</name>
<evidence type="ECO:0000313" key="2">
    <source>
        <dbReference type="EMBL" id="BBA33817.1"/>
    </source>
</evidence>
<dbReference type="EMBL" id="AP017928">
    <property type="protein sequence ID" value="BBA33817.1"/>
    <property type="molecule type" value="Genomic_DNA"/>
</dbReference>
<evidence type="ECO:0000313" key="3">
    <source>
        <dbReference type="Proteomes" id="UP000266313"/>
    </source>
</evidence>
<sequence length="181" mass="20037">MPTIASKLKSNLSLNQINNVVVNNIALSDHSGTARLYSGPESNTGATSLRAFDNGAESFEVHLSTFDELVEDFSRVTLVKVDVEGAELKVLRGMEKLMLNVRPTLLVEITDSFLREMGDSAESLIRFVGKFGYVCYVIGDGKVTLLEKMQDELPWQWNALFTVGYHFGEGQVFHFSKAPGN</sequence>
<dbReference type="InterPro" id="IPR029063">
    <property type="entry name" value="SAM-dependent_MTases_sf"/>
</dbReference>
<accession>A0A250KQE5</accession>